<proteinExistence type="predicted"/>
<protein>
    <submittedName>
        <fullName evidence="1">Uncharacterized protein</fullName>
    </submittedName>
</protein>
<keyword evidence="2" id="KW-1185">Reference proteome</keyword>
<reference evidence="1 2" key="1">
    <citation type="submission" date="2024-02" db="EMBL/GenBank/DDBJ databases">
        <title>complete genome of Flavobacterium ginsenosidimutans Str. YTB16.</title>
        <authorList>
            <person name="Wang Q."/>
        </authorList>
    </citation>
    <scope>NUCLEOTIDE SEQUENCE [LARGE SCALE GENOMIC DNA]</scope>
    <source>
        <strain evidence="1 2">YTB16</strain>
    </source>
</reference>
<name>A0ABZ2Q9H2_9FLAO</name>
<accession>A0ABZ2Q9H2</accession>
<organism evidence="1 2">
    <name type="scientific">Flavobacterium ginsenosidimutans</name>
    <dbReference type="NCBI Taxonomy" id="687844"/>
    <lineage>
        <taxon>Bacteria</taxon>
        <taxon>Pseudomonadati</taxon>
        <taxon>Bacteroidota</taxon>
        <taxon>Flavobacteriia</taxon>
        <taxon>Flavobacteriales</taxon>
        <taxon>Flavobacteriaceae</taxon>
        <taxon>Flavobacterium</taxon>
    </lineage>
</organism>
<evidence type="ECO:0000313" key="2">
    <source>
        <dbReference type="Proteomes" id="UP001447857"/>
    </source>
</evidence>
<sequence length="94" mass="9793">MNTTASLFAKILTALSDRDSGLNLEHLTALVSPLPDSSAGYDGAPSIKKNGQAALLDALIALNDGGYIVLNPLTDQSRITLKGLVWIGTKASLN</sequence>
<dbReference type="EMBL" id="CP147988">
    <property type="protein sequence ID" value="WXK48893.1"/>
    <property type="molecule type" value="Genomic_DNA"/>
</dbReference>
<dbReference type="Proteomes" id="UP001447857">
    <property type="component" value="Chromosome"/>
</dbReference>
<dbReference type="RefSeq" id="WP_338839597.1">
    <property type="nucleotide sequence ID" value="NZ_CP147988.1"/>
</dbReference>
<evidence type="ECO:0000313" key="1">
    <source>
        <dbReference type="EMBL" id="WXK48893.1"/>
    </source>
</evidence>
<gene>
    <name evidence="1" type="ORF">V6624_17870</name>
</gene>